<dbReference type="HOGENOM" id="CLU_004585_7_0_1"/>
<dbReference type="GO" id="GO:0003677">
    <property type="term" value="F:DNA binding"/>
    <property type="evidence" value="ECO:0007669"/>
    <property type="project" value="InterPro"/>
</dbReference>
<keyword evidence="5 10" id="KW-0067">ATP-binding</keyword>
<dbReference type="InterPro" id="IPR014016">
    <property type="entry name" value="UvrD-like_ATP-bd"/>
</dbReference>
<accession>C4Y5M7</accession>
<comment type="catalytic activity">
    <reaction evidence="9">
        <text>ATP + H2O = ADP + phosphate + H(+)</text>
        <dbReference type="Rhea" id="RHEA:13065"/>
        <dbReference type="ChEBI" id="CHEBI:15377"/>
        <dbReference type="ChEBI" id="CHEBI:15378"/>
        <dbReference type="ChEBI" id="CHEBI:30616"/>
        <dbReference type="ChEBI" id="CHEBI:43474"/>
        <dbReference type="ChEBI" id="CHEBI:456216"/>
        <dbReference type="EC" id="5.6.2.4"/>
    </reaction>
</comment>
<proteinExistence type="inferred from homology"/>
<feature type="binding site" evidence="10">
    <location>
        <begin position="60"/>
        <end position="67"/>
    </location>
    <ligand>
        <name>ATP</name>
        <dbReference type="ChEBI" id="CHEBI:30616"/>
    </ligand>
</feature>
<feature type="compositionally biased region" description="Basic and acidic residues" evidence="11">
    <location>
        <begin position="812"/>
        <end position="822"/>
    </location>
</feature>
<dbReference type="GO" id="GO:0000725">
    <property type="term" value="P:recombinational repair"/>
    <property type="evidence" value="ECO:0007669"/>
    <property type="project" value="TreeGrafter"/>
</dbReference>
<evidence type="ECO:0000256" key="7">
    <source>
        <dbReference type="ARBA" id="ARBA00034617"/>
    </source>
</evidence>
<dbReference type="CDD" id="cd17932">
    <property type="entry name" value="DEXQc_UvrD"/>
    <property type="match status" value="1"/>
</dbReference>
<evidence type="ECO:0000256" key="4">
    <source>
        <dbReference type="ARBA" id="ARBA00022806"/>
    </source>
</evidence>
<comment type="catalytic activity">
    <reaction evidence="7">
        <text>Couples ATP hydrolysis with the unwinding of duplex DNA by translocating in the 3'-5' direction.</text>
        <dbReference type="EC" id="5.6.2.4"/>
    </reaction>
</comment>
<evidence type="ECO:0000256" key="8">
    <source>
        <dbReference type="ARBA" id="ARBA00034808"/>
    </source>
</evidence>
<feature type="region of interest" description="Disordered" evidence="11">
    <location>
        <begin position="812"/>
        <end position="842"/>
    </location>
</feature>
<feature type="region of interest" description="Disordered" evidence="11">
    <location>
        <begin position="347"/>
        <end position="366"/>
    </location>
</feature>
<dbReference type="STRING" id="306902.C4Y5M7"/>
<dbReference type="Gene3D" id="3.40.50.300">
    <property type="entry name" value="P-loop containing nucleotide triphosphate hydrolases"/>
    <property type="match status" value="3"/>
</dbReference>
<evidence type="ECO:0000256" key="5">
    <source>
        <dbReference type="ARBA" id="ARBA00022840"/>
    </source>
</evidence>
<feature type="domain" description="UvrD-like helicase C-terminal" evidence="13">
    <location>
        <begin position="393"/>
        <end position="709"/>
    </location>
</feature>
<protein>
    <recommendedName>
        <fullName evidence="8">DNA 3'-5' helicase</fullName>
        <ecNumber evidence="8">5.6.2.4</ecNumber>
    </recommendedName>
</protein>
<dbReference type="VEuPathDB" id="FungiDB:CLUG_03461"/>
<evidence type="ECO:0000259" key="12">
    <source>
        <dbReference type="PROSITE" id="PS51198"/>
    </source>
</evidence>
<dbReference type="EC" id="5.6.2.4" evidence="8"/>
<keyword evidence="6" id="KW-0413">Isomerase</keyword>
<dbReference type="GO" id="GO:0043138">
    <property type="term" value="F:3'-5' DNA helicase activity"/>
    <property type="evidence" value="ECO:0007669"/>
    <property type="project" value="UniProtKB-EC"/>
</dbReference>
<dbReference type="PANTHER" id="PTHR11070:SF46">
    <property type="entry name" value="ATP-DEPENDENT DNA HELICASE HMI1, MITOCHONDRIAL"/>
    <property type="match status" value="1"/>
</dbReference>
<dbReference type="GO" id="GO:0016787">
    <property type="term" value="F:hydrolase activity"/>
    <property type="evidence" value="ECO:0007669"/>
    <property type="project" value="UniProtKB-UniRule"/>
</dbReference>
<dbReference type="Pfam" id="PF13361">
    <property type="entry name" value="UvrD_C"/>
    <property type="match status" value="1"/>
</dbReference>
<dbReference type="PROSITE" id="PS51217">
    <property type="entry name" value="UVRD_HELICASE_CTER"/>
    <property type="match status" value="1"/>
</dbReference>
<evidence type="ECO:0000256" key="11">
    <source>
        <dbReference type="SAM" id="MobiDB-lite"/>
    </source>
</evidence>
<sequence length="915" mass="100101">MSPMFKAAEYNALLEAARATDDIFDSASEEPDQVSIRVSDSQYDAITYPARADEVVRIVAAPGSGKTFTLTARIAHMVQNGTDPAEILVLCMANRSVEAVKKALTAIIGKDEAQRVSISTFHSFSAMVLEQDGGVAAGARRRVFDNRCWRNFVRTFSARSAQLGSHRVEGKVSAGQLERILAGVARGEFSVAEAAERHKISAAYVEALLSYLEAQGVLRYDDLLLECARLLEGKMPFPRLLTCTKVFVDEFQDIHPLLMRIIAAVVKYPTEGQDDVFKHLTVAGDPRQCIYDFLGAQRDNMEKLVQHVPRPVADKPLCESFRCTQQILDVAALIDFGNAAEDKASAIVPSAQESSQKETEVQSMEASEKFPANKIVHVKVEADVQTVAATPNTAATNSGRSPGSSHLDKPALALLSNRESGPRPVLLPARNELDHVCKEIVRLLCCSALLQPRDMAILARTNAEATRATAALTALGIPAVKVAPGNAWVDSNMHVYRDVLSVICGGSDAGLSLLNVMALLDPHRGARARAARTLTKSFEQPYGDQPDALEIFLHAELVDMEKGNTSGSLARIYRTCPDSLENIAAFLNQVQIERETVRALHSQDPLAYTPLQLVQCLARMARLAGIHDYVFAAESGSTRPKVGGGSTTSGADLLTSFNNSVHHSFDMYSGSAEAQTMPFIDYFLQTYDNEVPPPNTNSVRVSTIHSAKGLEFPVVFVLASGARTSWEKILAPESFSADYASRHLLFVALTRARTLLYVGSASGHDELPSSVRRWFSHEKPQFLTLSTDLPHAESPAQNTELTAALANLSINERDQSQRKQEVKGQQWAEKSGTDRHTMSEYARPTSLLKNLASDLKRELPSVEKLTRGHELYARLFPKENQPHAISIKPLLSGSSALRSPLLATLRSTKNFFRRA</sequence>
<dbReference type="Proteomes" id="UP000007703">
    <property type="component" value="Unassembled WGS sequence"/>
</dbReference>
<evidence type="ECO:0000256" key="3">
    <source>
        <dbReference type="ARBA" id="ARBA00022801"/>
    </source>
</evidence>
<dbReference type="AlphaFoldDB" id="C4Y5M7"/>
<evidence type="ECO:0000313" key="14">
    <source>
        <dbReference type="EMBL" id="EEQ39333.1"/>
    </source>
</evidence>
<dbReference type="GO" id="GO:0005634">
    <property type="term" value="C:nucleus"/>
    <property type="evidence" value="ECO:0007669"/>
    <property type="project" value="TreeGrafter"/>
</dbReference>
<feature type="domain" description="UvrD-like helicase ATP-binding" evidence="12">
    <location>
        <begin position="39"/>
        <end position="324"/>
    </location>
</feature>
<dbReference type="SUPFAM" id="SSF52540">
    <property type="entry name" value="P-loop containing nucleoside triphosphate hydrolases"/>
    <property type="match status" value="1"/>
</dbReference>
<dbReference type="FunCoup" id="C4Y5M7">
    <property type="interactions" value="14"/>
</dbReference>
<dbReference type="InterPro" id="IPR027417">
    <property type="entry name" value="P-loop_NTPase"/>
</dbReference>
<evidence type="ECO:0000256" key="2">
    <source>
        <dbReference type="ARBA" id="ARBA00022741"/>
    </source>
</evidence>
<keyword evidence="4 10" id="KW-0347">Helicase</keyword>
<evidence type="ECO:0000313" key="15">
    <source>
        <dbReference type="Proteomes" id="UP000007703"/>
    </source>
</evidence>
<keyword evidence="3 10" id="KW-0378">Hydrolase</keyword>
<reference evidence="14 15" key="1">
    <citation type="journal article" date="2009" name="Nature">
        <title>Evolution of pathogenicity and sexual reproduction in eight Candida genomes.</title>
        <authorList>
            <person name="Butler G."/>
            <person name="Rasmussen M.D."/>
            <person name="Lin M.F."/>
            <person name="Santos M.A."/>
            <person name="Sakthikumar S."/>
            <person name="Munro C.A."/>
            <person name="Rheinbay E."/>
            <person name="Grabherr M."/>
            <person name="Forche A."/>
            <person name="Reedy J.L."/>
            <person name="Agrafioti I."/>
            <person name="Arnaud M.B."/>
            <person name="Bates S."/>
            <person name="Brown A.J."/>
            <person name="Brunke S."/>
            <person name="Costanzo M.C."/>
            <person name="Fitzpatrick D.A."/>
            <person name="de Groot P.W."/>
            <person name="Harris D."/>
            <person name="Hoyer L.L."/>
            <person name="Hube B."/>
            <person name="Klis F.M."/>
            <person name="Kodira C."/>
            <person name="Lennard N."/>
            <person name="Logue M.E."/>
            <person name="Martin R."/>
            <person name="Neiman A.M."/>
            <person name="Nikolaou E."/>
            <person name="Quail M.A."/>
            <person name="Quinn J."/>
            <person name="Santos M.C."/>
            <person name="Schmitzberger F.F."/>
            <person name="Sherlock G."/>
            <person name="Shah P."/>
            <person name="Silverstein K.A."/>
            <person name="Skrzypek M.S."/>
            <person name="Soll D."/>
            <person name="Staggs R."/>
            <person name="Stansfield I."/>
            <person name="Stumpf M.P."/>
            <person name="Sudbery P.E."/>
            <person name="Srikantha T."/>
            <person name="Zeng Q."/>
            <person name="Berman J."/>
            <person name="Berriman M."/>
            <person name="Heitman J."/>
            <person name="Gow N.A."/>
            <person name="Lorenz M.C."/>
            <person name="Birren B.W."/>
            <person name="Kellis M."/>
            <person name="Cuomo C.A."/>
        </authorList>
    </citation>
    <scope>NUCLEOTIDE SEQUENCE [LARGE SCALE GENOMIC DNA]</scope>
    <source>
        <strain evidence="14 15">ATCC 42720</strain>
    </source>
</reference>
<dbReference type="PROSITE" id="PS51198">
    <property type="entry name" value="UVRD_HELICASE_ATP_BIND"/>
    <property type="match status" value="1"/>
</dbReference>
<dbReference type="Pfam" id="PF00580">
    <property type="entry name" value="UvrD-helicase"/>
    <property type="match status" value="1"/>
</dbReference>
<evidence type="ECO:0000256" key="10">
    <source>
        <dbReference type="PROSITE-ProRule" id="PRU00560"/>
    </source>
</evidence>
<comment type="similarity">
    <text evidence="1">Belongs to the helicase family. UvrD subfamily.</text>
</comment>
<dbReference type="GO" id="GO:0005524">
    <property type="term" value="F:ATP binding"/>
    <property type="evidence" value="ECO:0007669"/>
    <property type="project" value="UniProtKB-UniRule"/>
</dbReference>
<dbReference type="PANTHER" id="PTHR11070">
    <property type="entry name" value="UVRD / RECB / PCRA DNA HELICASE FAMILY MEMBER"/>
    <property type="match status" value="1"/>
</dbReference>
<evidence type="ECO:0000259" key="13">
    <source>
        <dbReference type="PROSITE" id="PS51217"/>
    </source>
</evidence>
<dbReference type="EMBL" id="CH408079">
    <property type="protein sequence ID" value="EEQ39333.1"/>
    <property type="molecule type" value="Genomic_DNA"/>
</dbReference>
<dbReference type="GeneID" id="8497146"/>
<organism evidence="14 15">
    <name type="scientific">Clavispora lusitaniae (strain ATCC 42720)</name>
    <name type="common">Yeast</name>
    <name type="synonym">Candida lusitaniae</name>
    <dbReference type="NCBI Taxonomy" id="306902"/>
    <lineage>
        <taxon>Eukaryota</taxon>
        <taxon>Fungi</taxon>
        <taxon>Dikarya</taxon>
        <taxon>Ascomycota</taxon>
        <taxon>Saccharomycotina</taxon>
        <taxon>Pichiomycetes</taxon>
        <taxon>Metschnikowiaceae</taxon>
        <taxon>Clavispora</taxon>
    </lineage>
</organism>
<dbReference type="InParanoid" id="C4Y5M7"/>
<dbReference type="InterPro" id="IPR013986">
    <property type="entry name" value="DExx_box_DNA_helicase_dom_sf"/>
</dbReference>
<gene>
    <name evidence="14" type="ORF">CLUG_03461</name>
</gene>
<dbReference type="KEGG" id="clu:CLUG_03461"/>
<dbReference type="InterPro" id="IPR014017">
    <property type="entry name" value="DNA_helicase_UvrD-like_C"/>
</dbReference>
<keyword evidence="2 10" id="KW-0547">Nucleotide-binding</keyword>
<evidence type="ECO:0000256" key="9">
    <source>
        <dbReference type="ARBA" id="ARBA00048988"/>
    </source>
</evidence>
<dbReference type="OMA" id="ARNELDH"/>
<name>C4Y5M7_CLAL4</name>
<dbReference type="OrthoDB" id="1470711at2759"/>
<dbReference type="Gene3D" id="1.10.10.160">
    <property type="match status" value="1"/>
</dbReference>
<evidence type="ECO:0000256" key="6">
    <source>
        <dbReference type="ARBA" id="ARBA00023235"/>
    </source>
</evidence>
<dbReference type="InterPro" id="IPR000212">
    <property type="entry name" value="DNA_helicase_UvrD/REP"/>
</dbReference>
<evidence type="ECO:0000256" key="1">
    <source>
        <dbReference type="ARBA" id="ARBA00009922"/>
    </source>
</evidence>